<evidence type="ECO:0000256" key="1">
    <source>
        <dbReference type="ARBA" id="ARBA00003365"/>
    </source>
</evidence>
<dbReference type="RefSeq" id="WP_134213259.1">
    <property type="nucleotide sequence ID" value="NZ_QFFZ01000011.1"/>
</dbReference>
<dbReference type="InterPro" id="IPR002028">
    <property type="entry name" value="Trp_synthase_suA"/>
</dbReference>
<comment type="function">
    <text evidence="1 9">The alpha subunit is responsible for the aldol cleavage of indoleglycerol phosphate to indole and glyceraldehyde 3-phosphate.</text>
</comment>
<keyword evidence="12" id="KW-1185">Reference proteome</keyword>
<evidence type="ECO:0000313" key="11">
    <source>
        <dbReference type="EMBL" id="TEB11809.1"/>
    </source>
</evidence>
<comment type="catalytic activity">
    <reaction evidence="8 9">
        <text>(1S,2R)-1-C-(indol-3-yl)glycerol 3-phosphate + L-serine = D-glyceraldehyde 3-phosphate + L-tryptophan + H2O</text>
        <dbReference type="Rhea" id="RHEA:10532"/>
        <dbReference type="ChEBI" id="CHEBI:15377"/>
        <dbReference type="ChEBI" id="CHEBI:33384"/>
        <dbReference type="ChEBI" id="CHEBI:57912"/>
        <dbReference type="ChEBI" id="CHEBI:58866"/>
        <dbReference type="ChEBI" id="CHEBI:59776"/>
        <dbReference type="EC" id="4.2.1.20"/>
    </reaction>
</comment>
<keyword evidence="6 9" id="KW-0057">Aromatic amino acid biosynthesis</keyword>
<dbReference type="InterPro" id="IPR013785">
    <property type="entry name" value="Aldolase_TIM"/>
</dbReference>
<evidence type="ECO:0000256" key="2">
    <source>
        <dbReference type="ARBA" id="ARBA00004733"/>
    </source>
</evidence>
<dbReference type="Pfam" id="PF00290">
    <property type="entry name" value="Trp_syntA"/>
    <property type="match status" value="1"/>
</dbReference>
<comment type="pathway">
    <text evidence="2 9">Amino-acid biosynthesis; L-tryptophan biosynthesis; L-tryptophan from chorismate: step 5/5.</text>
</comment>
<sequence>MRGESRITACLEKLRRAGKKGLITFITAGDPDLAGTVVIAKHLAAAGADIIELGIPYSDPLADGPVIQQASARAIAAGTTIDKIFGAVGEIRQHCSVPIVLMGYYNPVYKYGVGKFAGNAAATGVNGLIIPDLPHEESGPLRREAAKAGLDLIPLVAPTTTEHRLVKIASDARGFIYCVSVTGVTGVREEIKTDLAAFTSRVRRFANLPLAVGFGIAGPEQAARAAVYCDAVVVGSALVKIIAGSRDAGAAGPAAGALVRSMKNMLDTA</sequence>
<feature type="active site" description="Proton acceptor" evidence="9">
    <location>
        <position position="63"/>
    </location>
</feature>
<dbReference type="InterPro" id="IPR018204">
    <property type="entry name" value="Trp_synthase_alpha_AS"/>
</dbReference>
<keyword evidence="4 9" id="KW-0028">Amino-acid biosynthesis</keyword>
<comment type="similarity">
    <text evidence="9 10">Belongs to the TrpA family.</text>
</comment>
<name>A0A4Y7RSV1_9FIRM</name>
<gene>
    <name evidence="9 11" type="primary">trpA</name>
    <name evidence="11" type="ORF">Pmgp_01387</name>
</gene>
<accession>A0A4Y7RSV1</accession>
<dbReference type="Gene3D" id="3.20.20.70">
    <property type="entry name" value="Aldolase class I"/>
    <property type="match status" value="1"/>
</dbReference>
<keyword evidence="7 9" id="KW-0456">Lyase</keyword>
<dbReference type="OrthoDB" id="9804578at2"/>
<dbReference type="EC" id="4.2.1.20" evidence="9"/>
<dbReference type="GO" id="GO:0004834">
    <property type="term" value="F:tryptophan synthase activity"/>
    <property type="evidence" value="ECO:0007669"/>
    <property type="project" value="UniProtKB-UniRule"/>
</dbReference>
<dbReference type="PANTHER" id="PTHR43406">
    <property type="entry name" value="TRYPTOPHAN SYNTHASE, ALPHA CHAIN"/>
    <property type="match status" value="1"/>
</dbReference>
<evidence type="ECO:0000256" key="7">
    <source>
        <dbReference type="ARBA" id="ARBA00023239"/>
    </source>
</evidence>
<evidence type="ECO:0000313" key="12">
    <source>
        <dbReference type="Proteomes" id="UP000297597"/>
    </source>
</evidence>
<comment type="caution">
    <text evidence="11">The sequence shown here is derived from an EMBL/GenBank/DDBJ whole genome shotgun (WGS) entry which is preliminary data.</text>
</comment>
<feature type="active site" description="Proton acceptor" evidence="9">
    <location>
        <position position="52"/>
    </location>
</feature>
<proteinExistence type="inferred from homology"/>
<evidence type="ECO:0000256" key="9">
    <source>
        <dbReference type="HAMAP-Rule" id="MF_00131"/>
    </source>
</evidence>
<dbReference type="InterPro" id="IPR011060">
    <property type="entry name" value="RibuloseP-bd_barrel"/>
</dbReference>
<dbReference type="PANTHER" id="PTHR43406:SF1">
    <property type="entry name" value="TRYPTOPHAN SYNTHASE ALPHA CHAIN, CHLOROPLASTIC"/>
    <property type="match status" value="1"/>
</dbReference>
<dbReference type="AlphaFoldDB" id="A0A4Y7RSV1"/>
<dbReference type="HAMAP" id="MF_00131">
    <property type="entry name" value="Trp_synth_alpha"/>
    <property type="match status" value="1"/>
</dbReference>
<dbReference type="NCBIfam" id="TIGR00262">
    <property type="entry name" value="trpA"/>
    <property type="match status" value="1"/>
</dbReference>
<evidence type="ECO:0000256" key="3">
    <source>
        <dbReference type="ARBA" id="ARBA00011270"/>
    </source>
</evidence>
<evidence type="ECO:0000256" key="4">
    <source>
        <dbReference type="ARBA" id="ARBA00022605"/>
    </source>
</evidence>
<dbReference type="FunFam" id="3.20.20.70:FF:000037">
    <property type="entry name" value="Tryptophan synthase alpha chain"/>
    <property type="match status" value="1"/>
</dbReference>
<evidence type="ECO:0000256" key="6">
    <source>
        <dbReference type="ARBA" id="ARBA00023141"/>
    </source>
</evidence>
<dbReference type="CDD" id="cd04724">
    <property type="entry name" value="Tryptophan_synthase_alpha"/>
    <property type="match status" value="1"/>
</dbReference>
<reference evidence="11 12" key="1">
    <citation type="journal article" date="2018" name="Environ. Microbiol.">
        <title>Novel energy conservation strategies and behaviour of Pelotomaculum schinkii driving syntrophic propionate catabolism.</title>
        <authorList>
            <person name="Hidalgo-Ahumada C.A.P."/>
            <person name="Nobu M.K."/>
            <person name="Narihiro T."/>
            <person name="Tamaki H."/>
            <person name="Liu W.T."/>
            <person name="Kamagata Y."/>
            <person name="Stams A.J.M."/>
            <person name="Imachi H."/>
            <person name="Sousa D.Z."/>
        </authorList>
    </citation>
    <scope>NUCLEOTIDE SEQUENCE [LARGE SCALE GENOMIC DNA]</scope>
    <source>
        <strain evidence="11 12">MGP</strain>
    </source>
</reference>
<comment type="subunit">
    <text evidence="3 9">Tetramer of two alpha and two beta chains.</text>
</comment>
<protein>
    <recommendedName>
        <fullName evidence="9">Tryptophan synthase alpha chain</fullName>
        <ecNumber evidence="9">4.2.1.20</ecNumber>
    </recommendedName>
</protein>
<organism evidence="11 12">
    <name type="scientific">Pelotomaculum propionicicum</name>
    <dbReference type="NCBI Taxonomy" id="258475"/>
    <lineage>
        <taxon>Bacteria</taxon>
        <taxon>Bacillati</taxon>
        <taxon>Bacillota</taxon>
        <taxon>Clostridia</taxon>
        <taxon>Eubacteriales</taxon>
        <taxon>Desulfotomaculaceae</taxon>
        <taxon>Pelotomaculum</taxon>
    </lineage>
</organism>
<dbReference type="PROSITE" id="PS00167">
    <property type="entry name" value="TRP_SYNTHASE_ALPHA"/>
    <property type="match status" value="1"/>
</dbReference>
<dbReference type="UniPathway" id="UPA00035">
    <property type="reaction ID" value="UER00044"/>
</dbReference>
<evidence type="ECO:0000256" key="8">
    <source>
        <dbReference type="ARBA" id="ARBA00049047"/>
    </source>
</evidence>
<evidence type="ECO:0000256" key="10">
    <source>
        <dbReference type="RuleBase" id="RU003662"/>
    </source>
</evidence>
<keyword evidence="5 9" id="KW-0822">Tryptophan biosynthesis</keyword>
<dbReference type="EMBL" id="QFFZ01000011">
    <property type="protein sequence ID" value="TEB11809.1"/>
    <property type="molecule type" value="Genomic_DNA"/>
</dbReference>
<dbReference type="SUPFAM" id="SSF51366">
    <property type="entry name" value="Ribulose-phoshate binding barrel"/>
    <property type="match status" value="1"/>
</dbReference>
<dbReference type="GO" id="GO:0005829">
    <property type="term" value="C:cytosol"/>
    <property type="evidence" value="ECO:0007669"/>
    <property type="project" value="TreeGrafter"/>
</dbReference>
<dbReference type="Proteomes" id="UP000297597">
    <property type="component" value="Unassembled WGS sequence"/>
</dbReference>
<evidence type="ECO:0000256" key="5">
    <source>
        <dbReference type="ARBA" id="ARBA00022822"/>
    </source>
</evidence>